<accession>A0A9D2KNK1</accession>
<dbReference type="AlphaFoldDB" id="A0A9D2KNK1"/>
<sequence>MEKRRCTFADAILFGKYQLLQVIGTGRTCEVYLARHIGLEEYRAIKKIPRTSVDHTDFHKEATILKGLKAPGIPVIYDLEEDEDYFYLIEEYLEGLSLQELAEKEGTLSKAMTVSIGIQICRLVYYLHSAEPNPILYLDLQPKNLLLCHDTVKLIDFGQAIFLRDAGNLKKRYGTVGYAAPEQYTEDELDERTDIYAIGQIMHFLLTGRAAGKGGTKAGWNPVSLEKIIGRCLETEKEKRYPSVTVLCEELEKIRKDGDRKDHISSLTIAFAGNKSGVGTTHLAIGLSAYLKIQGFPCLYEEKNGSNAVRLMAEYENAAFDSFGICRISGLLMKPLYGPAVRLKEPGGMTRVFDYGTKWQEMTSSLADVQIMVNGGKPWDVNIPDDSGSAFVICNMAAPGVRIGRDRQRKGTVYMKAPYFESPFDLSPEGMDFYASLMNRIWKGWEKKDREWVFWRCFKKAKSIMKGISVRS</sequence>
<evidence type="ECO:0000313" key="2">
    <source>
        <dbReference type="EMBL" id="HJA71678.1"/>
    </source>
</evidence>
<evidence type="ECO:0000259" key="1">
    <source>
        <dbReference type="PROSITE" id="PS50011"/>
    </source>
</evidence>
<comment type="caution">
    <text evidence="2">The sequence shown here is derived from an EMBL/GenBank/DDBJ whole genome shotgun (WGS) entry which is preliminary data.</text>
</comment>
<dbReference type="CDD" id="cd01983">
    <property type="entry name" value="SIMIBI"/>
    <property type="match status" value="1"/>
</dbReference>
<organism evidence="2 3">
    <name type="scientific">Candidatus Lachnoclostridium stercoravium</name>
    <dbReference type="NCBI Taxonomy" id="2838633"/>
    <lineage>
        <taxon>Bacteria</taxon>
        <taxon>Bacillati</taxon>
        <taxon>Bacillota</taxon>
        <taxon>Clostridia</taxon>
        <taxon>Lachnospirales</taxon>
        <taxon>Lachnospiraceae</taxon>
    </lineage>
</organism>
<dbReference type="GO" id="GO:0005524">
    <property type="term" value="F:ATP binding"/>
    <property type="evidence" value="ECO:0007669"/>
    <property type="project" value="InterPro"/>
</dbReference>
<keyword evidence="2" id="KW-0418">Kinase</keyword>
<dbReference type="PANTHER" id="PTHR24347">
    <property type="entry name" value="SERINE/THREONINE-PROTEIN KINASE"/>
    <property type="match status" value="1"/>
</dbReference>
<feature type="domain" description="Protein kinase" evidence="1">
    <location>
        <begin position="17"/>
        <end position="285"/>
    </location>
</feature>
<dbReference type="CDD" id="cd14014">
    <property type="entry name" value="STKc_PknB_like"/>
    <property type="match status" value="1"/>
</dbReference>
<reference evidence="2" key="2">
    <citation type="submission" date="2021-04" db="EMBL/GenBank/DDBJ databases">
        <authorList>
            <person name="Gilroy R."/>
        </authorList>
    </citation>
    <scope>NUCLEOTIDE SEQUENCE</scope>
    <source>
        <strain evidence="2">CHK178-16964</strain>
    </source>
</reference>
<reference evidence="2" key="1">
    <citation type="journal article" date="2021" name="PeerJ">
        <title>Extensive microbial diversity within the chicken gut microbiome revealed by metagenomics and culture.</title>
        <authorList>
            <person name="Gilroy R."/>
            <person name="Ravi A."/>
            <person name="Getino M."/>
            <person name="Pursley I."/>
            <person name="Horton D.L."/>
            <person name="Alikhan N.F."/>
            <person name="Baker D."/>
            <person name="Gharbi K."/>
            <person name="Hall N."/>
            <person name="Watson M."/>
            <person name="Adriaenssens E.M."/>
            <person name="Foster-Nyarko E."/>
            <person name="Jarju S."/>
            <person name="Secka A."/>
            <person name="Antonio M."/>
            <person name="Oren A."/>
            <person name="Chaudhuri R.R."/>
            <person name="La Ragione R."/>
            <person name="Hildebrand F."/>
            <person name="Pallen M.J."/>
        </authorList>
    </citation>
    <scope>NUCLEOTIDE SEQUENCE</scope>
    <source>
        <strain evidence="2">CHK178-16964</strain>
    </source>
</reference>
<evidence type="ECO:0000313" key="3">
    <source>
        <dbReference type="Proteomes" id="UP000823900"/>
    </source>
</evidence>
<dbReference type="Proteomes" id="UP000823900">
    <property type="component" value="Unassembled WGS sequence"/>
</dbReference>
<dbReference type="SUPFAM" id="SSF56112">
    <property type="entry name" value="Protein kinase-like (PK-like)"/>
    <property type="match status" value="1"/>
</dbReference>
<keyword evidence="2" id="KW-0723">Serine/threonine-protein kinase</keyword>
<name>A0A9D2KNK1_9FIRM</name>
<dbReference type="GO" id="GO:0004674">
    <property type="term" value="F:protein serine/threonine kinase activity"/>
    <property type="evidence" value="ECO:0007669"/>
    <property type="project" value="UniProtKB-KW"/>
</dbReference>
<dbReference type="Gene3D" id="1.10.510.10">
    <property type="entry name" value="Transferase(Phosphotransferase) domain 1"/>
    <property type="match status" value="1"/>
</dbReference>
<dbReference type="InterPro" id="IPR011009">
    <property type="entry name" value="Kinase-like_dom_sf"/>
</dbReference>
<keyword evidence="2" id="KW-0808">Transferase</keyword>
<dbReference type="InterPro" id="IPR000719">
    <property type="entry name" value="Prot_kinase_dom"/>
</dbReference>
<proteinExistence type="predicted"/>
<dbReference type="PROSITE" id="PS50011">
    <property type="entry name" value="PROTEIN_KINASE_DOM"/>
    <property type="match status" value="1"/>
</dbReference>
<dbReference type="Pfam" id="PF00069">
    <property type="entry name" value="Pkinase"/>
    <property type="match status" value="1"/>
</dbReference>
<gene>
    <name evidence="2" type="ORF">IAA07_08910</name>
</gene>
<dbReference type="EMBL" id="DWZA01000077">
    <property type="protein sequence ID" value="HJA71678.1"/>
    <property type="molecule type" value="Genomic_DNA"/>
</dbReference>
<protein>
    <submittedName>
        <fullName evidence="2">Serine/threonine protein kinase</fullName>
    </submittedName>
</protein>